<sequence length="45" mass="5075">MEDVQIPVEEDDTHLDLLDQGTRKIDRAAIHDIARILKMKLGFGG</sequence>
<reference evidence="2" key="1">
    <citation type="submission" date="2015-05" db="EMBL/GenBank/DDBJ databases">
        <title>Draft genome sequencing of a biphenyl-degrading bacterium, Pseudomonas balearica KF707 (=NBRC110670).</title>
        <authorList>
            <person name="Kimura N."/>
            <person name="Hirose J."/>
            <person name="Watanabe T."/>
            <person name="Suenaga H."/>
            <person name="Fujihara H."/>
            <person name="Noguchi M."/>
            <person name="Hashimoto M."/>
            <person name="Shimodaira J."/>
            <person name="Tsuchikane K."/>
            <person name="Hosoyama A."/>
            <person name="Yamazoe A."/>
            <person name="Fujita N."/>
            <person name="Furukawa K."/>
        </authorList>
    </citation>
    <scope>NUCLEOTIDE SEQUENCE [LARGE SCALE GENOMIC DNA]</scope>
    <source>
        <strain evidence="2">DSM 10086 / NBRC 110670 / KF707</strain>
    </source>
</reference>
<proteinExistence type="predicted"/>
<protein>
    <submittedName>
        <fullName evidence="1">Uncharacterized protein</fullName>
    </submittedName>
</protein>
<keyword evidence="2" id="KW-1185">Reference proteome</keyword>
<organism evidence="1 2">
    <name type="scientific">Metapseudomonas furukawaii</name>
    <name type="common">Pseudomonas furukawaii</name>
    <dbReference type="NCBI Taxonomy" id="1149133"/>
    <lineage>
        <taxon>Bacteria</taxon>
        <taxon>Pseudomonadati</taxon>
        <taxon>Pseudomonadota</taxon>
        <taxon>Gammaproteobacteria</taxon>
        <taxon>Pseudomonadales</taxon>
        <taxon>Pseudomonadaceae</taxon>
        <taxon>Metapseudomonas</taxon>
    </lineage>
</organism>
<gene>
    <name evidence="1" type="ORF">KF707C_18530</name>
</gene>
<dbReference type="KEGG" id="pfuw:KF707C_18530"/>
<dbReference type="EMBL" id="AP014862">
    <property type="protein sequence ID" value="BAU73541.1"/>
    <property type="molecule type" value="Genomic_DNA"/>
</dbReference>
<evidence type="ECO:0000313" key="2">
    <source>
        <dbReference type="Proteomes" id="UP000218554"/>
    </source>
</evidence>
<accession>A0AAD1FES6</accession>
<evidence type="ECO:0000313" key="1">
    <source>
        <dbReference type="EMBL" id="BAU73541.1"/>
    </source>
</evidence>
<dbReference type="Proteomes" id="UP000218554">
    <property type="component" value="Chromosome"/>
</dbReference>
<name>A0AAD1FES6_METFU</name>
<reference evidence="1 2" key="2">
    <citation type="journal article" date="2017" name="Int. J. Syst. Evol. Microbiol.">
        <title>Pseudomonas furukawaii sp. nov., a polychlorinated biphenyl-degrading bacterium isolated from biphenyl-contaminated soil in Japan.</title>
        <authorList>
            <person name="Kimura N."/>
            <person name="Watanabe T."/>
            <person name="Suenaga H."/>
            <person name="Fujihara H."/>
            <person name="Futagami T."/>
            <person name="Goto M."/>
            <person name="Hanada S."/>
            <person name="Hirose J."/>
        </authorList>
    </citation>
    <scope>NUCLEOTIDE SEQUENCE [LARGE SCALE GENOMIC DNA]</scope>
    <source>
        <strain evidence="2">DSM 10086 / NBRC 110670 / KF707</strain>
    </source>
</reference>
<dbReference type="AlphaFoldDB" id="A0AAD1FES6"/>